<evidence type="ECO:0000256" key="5">
    <source>
        <dbReference type="ARBA" id="ARBA00022989"/>
    </source>
</evidence>
<dbReference type="FunFam" id="1.10.3730.20:FF:000001">
    <property type="entry name" value="Quaternary ammonium compound resistance transporter SugE"/>
    <property type="match status" value="1"/>
</dbReference>
<dbReference type="OrthoDB" id="21828at2"/>
<protein>
    <submittedName>
        <fullName evidence="10">Multidrug resistance protein EbrB</fullName>
    </submittedName>
</protein>
<feature type="transmembrane region" description="Helical" evidence="9">
    <location>
        <begin position="27"/>
        <end position="47"/>
    </location>
</feature>
<keyword evidence="4 7" id="KW-0812">Transmembrane</keyword>
<dbReference type="GO" id="GO:0005886">
    <property type="term" value="C:plasma membrane"/>
    <property type="evidence" value="ECO:0007669"/>
    <property type="project" value="UniProtKB-SubCell"/>
</dbReference>
<dbReference type="GO" id="GO:0022857">
    <property type="term" value="F:transmembrane transporter activity"/>
    <property type="evidence" value="ECO:0007669"/>
    <property type="project" value="InterPro"/>
</dbReference>
<evidence type="ECO:0000256" key="8">
    <source>
        <dbReference type="SAM" id="MobiDB-lite"/>
    </source>
</evidence>
<evidence type="ECO:0000256" key="6">
    <source>
        <dbReference type="ARBA" id="ARBA00023136"/>
    </source>
</evidence>
<dbReference type="RefSeq" id="WP_006640262.1">
    <property type="nucleotide sequence ID" value="NZ_AOFM01000015.1"/>
</dbReference>
<evidence type="ECO:0000256" key="9">
    <source>
        <dbReference type="SAM" id="Phobius"/>
    </source>
</evidence>
<evidence type="ECO:0000256" key="3">
    <source>
        <dbReference type="ARBA" id="ARBA00022475"/>
    </source>
</evidence>
<dbReference type="InterPro" id="IPR045324">
    <property type="entry name" value="Small_multidrug_res"/>
</dbReference>
<evidence type="ECO:0000313" key="10">
    <source>
        <dbReference type="EMBL" id="EME72564.1"/>
    </source>
</evidence>
<dbReference type="PATRIC" id="fig|1274524.3.peg.4676"/>
<dbReference type="EMBL" id="AOFM01000015">
    <property type="protein sequence ID" value="EME72564.1"/>
    <property type="molecule type" value="Genomic_DNA"/>
</dbReference>
<dbReference type="PANTHER" id="PTHR30561:SF1">
    <property type="entry name" value="MULTIDRUG TRANSPORTER EMRE"/>
    <property type="match status" value="1"/>
</dbReference>
<proteinExistence type="inferred from homology"/>
<comment type="subcellular location">
    <subcellularLocation>
        <location evidence="1 7">Cell membrane</location>
        <topology evidence="1 7">Multi-pass membrane protein</topology>
    </subcellularLocation>
</comment>
<dbReference type="PANTHER" id="PTHR30561">
    <property type="entry name" value="SMR FAMILY PROTON-DEPENDENT DRUG EFFLUX TRANSPORTER SUGE"/>
    <property type="match status" value="1"/>
</dbReference>
<keyword evidence="5 9" id="KW-1133">Transmembrane helix</keyword>
<dbReference type="Gene3D" id="1.10.3730.20">
    <property type="match status" value="1"/>
</dbReference>
<feature type="region of interest" description="Disordered" evidence="8">
    <location>
        <begin position="107"/>
        <end position="128"/>
    </location>
</feature>
<dbReference type="SUPFAM" id="SSF103481">
    <property type="entry name" value="Multidrug resistance efflux transporter EmrE"/>
    <property type="match status" value="1"/>
</dbReference>
<evidence type="ECO:0000256" key="4">
    <source>
        <dbReference type="ARBA" id="ARBA00022692"/>
    </source>
</evidence>
<feature type="compositionally biased region" description="Basic and acidic residues" evidence="8">
    <location>
        <begin position="117"/>
        <end position="128"/>
    </location>
</feature>
<evidence type="ECO:0000256" key="1">
    <source>
        <dbReference type="ARBA" id="ARBA00004651"/>
    </source>
</evidence>
<dbReference type="AlphaFoldDB" id="M5NZD2"/>
<evidence type="ECO:0000313" key="11">
    <source>
        <dbReference type="Proteomes" id="UP000011907"/>
    </source>
</evidence>
<feature type="transmembrane region" description="Helical" evidence="9">
    <location>
        <begin position="86"/>
        <end position="102"/>
    </location>
</feature>
<evidence type="ECO:0000256" key="2">
    <source>
        <dbReference type="ARBA" id="ARBA00022448"/>
    </source>
</evidence>
<comment type="similarity">
    <text evidence="7">Belongs to the drug/metabolite transporter (DMT) superfamily. Small multidrug resistance (SMR) (TC 2.A.7.1) family.</text>
</comment>
<keyword evidence="3" id="KW-1003">Cell membrane</keyword>
<dbReference type="InterPro" id="IPR000390">
    <property type="entry name" value="Small_drug/metabolite_transptr"/>
</dbReference>
<feature type="transmembrane region" description="Helical" evidence="9">
    <location>
        <begin position="59"/>
        <end position="80"/>
    </location>
</feature>
<evidence type="ECO:0000256" key="7">
    <source>
        <dbReference type="RuleBase" id="RU003942"/>
    </source>
</evidence>
<reference evidence="10 11" key="1">
    <citation type="journal article" date="2013" name="Genome Announc.">
        <title>Draft Whole-Genome Sequence of Bacillus sonorensis Strain L12, a Source of Nonribosomal Lipopeptides.</title>
        <authorList>
            <person name="Adimpong D.B."/>
            <person name="Sorensen K.I."/>
            <person name="Nielsen D.S."/>
            <person name="Thorsen L."/>
            <person name="Rasmussen T.B."/>
            <person name="Derkx P.M."/>
            <person name="Jespersen L."/>
        </authorList>
    </citation>
    <scope>NUCLEOTIDE SEQUENCE [LARGE SCALE GENOMIC DNA]</scope>
    <source>
        <strain evidence="10 11">L12</strain>
    </source>
</reference>
<comment type="caution">
    <text evidence="10">The sequence shown here is derived from an EMBL/GenBank/DDBJ whole genome shotgun (WGS) entry which is preliminary data.</text>
</comment>
<dbReference type="Proteomes" id="UP000011907">
    <property type="component" value="Unassembled WGS sequence"/>
</dbReference>
<dbReference type="GeneID" id="92853117"/>
<accession>M5NZD2</accession>
<dbReference type="Pfam" id="PF00893">
    <property type="entry name" value="Multi_Drug_Res"/>
    <property type="match status" value="1"/>
</dbReference>
<organism evidence="10 11">
    <name type="scientific">Bacillus sonorensis L12</name>
    <dbReference type="NCBI Taxonomy" id="1274524"/>
    <lineage>
        <taxon>Bacteria</taxon>
        <taxon>Bacillati</taxon>
        <taxon>Bacillota</taxon>
        <taxon>Bacilli</taxon>
        <taxon>Bacillales</taxon>
        <taxon>Bacillaceae</taxon>
        <taxon>Bacillus</taxon>
    </lineage>
</organism>
<keyword evidence="6 9" id="KW-0472">Membrane</keyword>
<sequence length="128" mass="13451">MKGILFLAAAILSEVFGSTMLKLSEGFSAPVPVIGVVIGFASSFTFLSFSLKTIPLSSAYATWAGTGTALTAAIGCLLFHEPFSLKTIIGLVLVIGGVYLLNHSKGEEAGEPPAQLHSERLEPAKRQQ</sequence>
<name>M5NZD2_9BACI</name>
<dbReference type="InterPro" id="IPR037185">
    <property type="entry name" value="EmrE-like"/>
</dbReference>
<keyword evidence="2" id="KW-0813">Transport</keyword>
<dbReference type="eggNOG" id="COG2076">
    <property type="taxonomic scope" value="Bacteria"/>
</dbReference>
<gene>
    <name evidence="10" type="ORF">BSONL12_21699</name>
</gene>